<evidence type="ECO:0000313" key="2">
    <source>
        <dbReference type="EMBL" id="PWG01291.1"/>
    </source>
</evidence>
<dbReference type="Gene3D" id="1.20.120.520">
    <property type="entry name" value="nmb1532 protein domain like"/>
    <property type="match status" value="1"/>
</dbReference>
<name>A0A2U2IZ25_9SPHN</name>
<dbReference type="PANTHER" id="PTHR35585">
    <property type="entry name" value="HHE DOMAIN PROTEIN (AFU_ORTHOLOGUE AFUA_4G00730)"/>
    <property type="match status" value="1"/>
</dbReference>
<organism evidence="2 3">
    <name type="scientific">Allosphingosinicella humi</name>
    <dbReference type="NCBI Taxonomy" id="2068657"/>
    <lineage>
        <taxon>Bacteria</taxon>
        <taxon>Pseudomonadati</taxon>
        <taxon>Pseudomonadota</taxon>
        <taxon>Alphaproteobacteria</taxon>
        <taxon>Sphingomonadales</taxon>
        <taxon>Sphingomonadaceae</taxon>
        <taxon>Allosphingosinicella</taxon>
    </lineage>
</organism>
<dbReference type="AlphaFoldDB" id="A0A2U2IZ25"/>
<dbReference type="InterPro" id="IPR012312">
    <property type="entry name" value="Hemerythrin-like"/>
</dbReference>
<gene>
    <name evidence="2" type="ORF">DF286_14275</name>
</gene>
<comment type="caution">
    <text evidence="2">The sequence shown here is derived from an EMBL/GenBank/DDBJ whole genome shotgun (WGS) entry which is preliminary data.</text>
</comment>
<sequence length="203" mass="22561">MATKTRARPTGESKPHKSAFNWGNGNTGVLVGAAVAGAAVGLAANAGRKLFMQFGNVTAGDWFEALKMEHEMALAIFDKIEGTDDSQTTMRSHLLSKLKYALSKHAIQEEMVIYPALRQAGHGGQADHLNSDHGMVKAYLYELETMPNDSSAWMAKVREFRTEIEEHMREEEQTIFPPFRSQLSDEENSKLTAMMNKEGFKHA</sequence>
<reference evidence="2 3" key="1">
    <citation type="submission" date="2018-05" db="EMBL/GenBank/DDBJ databases">
        <title>Genome of Sphingosinicella humi QZX222.</title>
        <authorList>
            <person name="Qiao Z."/>
            <person name="Wang G."/>
        </authorList>
    </citation>
    <scope>NUCLEOTIDE SEQUENCE [LARGE SCALE GENOMIC DNA]</scope>
    <source>
        <strain evidence="2 3">QZX222</strain>
    </source>
</reference>
<dbReference type="Pfam" id="PF01814">
    <property type="entry name" value="Hemerythrin"/>
    <property type="match status" value="1"/>
</dbReference>
<dbReference type="OrthoDB" id="7210157at2"/>
<dbReference type="RefSeq" id="WP_109272353.1">
    <property type="nucleotide sequence ID" value="NZ_QFFF01000002.1"/>
</dbReference>
<accession>A0A2U2IZ25</accession>
<feature type="domain" description="Hemerythrin-like" evidence="1">
    <location>
        <begin position="64"/>
        <end position="177"/>
    </location>
</feature>
<dbReference type="Proteomes" id="UP000245916">
    <property type="component" value="Unassembled WGS sequence"/>
</dbReference>
<proteinExistence type="predicted"/>
<protein>
    <submittedName>
        <fullName evidence="2">Hemerythrin</fullName>
    </submittedName>
</protein>
<dbReference type="PANTHER" id="PTHR35585:SF1">
    <property type="entry name" value="HHE DOMAIN PROTEIN (AFU_ORTHOLOGUE AFUA_4G00730)"/>
    <property type="match status" value="1"/>
</dbReference>
<dbReference type="EMBL" id="QFFF01000002">
    <property type="protein sequence ID" value="PWG01291.1"/>
    <property type="molecule type" value="Genomic_DNA"/>
</dbReference>
<evidence type="ECO:0000313" key="3">
    <source>
        <dbReference type="Proteomes" id="UP000245916"/>
    </source>
</evidence>
<keyword evidence="3" id="KW-1185">Reference proteome</keyword>
<evidence type="ECO:0000259" key="1">
    <source>
        <dbReference type="Pfam" id="PF01814"/>
    </source>
</evidence>